<organism evidence="1 2">
    <name type="scientific">Bordetella ansorpii</name>
    <dbReference type="NCBI Taxonomy" id="288768"/>
    <lineage>
        <taxon>Bacteria</taxon>
        <taxon>Pseudomonadati</taxon>
        <taxon>Pseudomonadota</taxon>
        <taxon>Betaproteobacteria</taxon>
        <taxon>Burkholderiales</taxon>
        <taxon>Alcaligenaceae</taxon>
        <taxon>Bordetella</taxon>
    </lineage>
</organism>
<protein>
    <recommendedName>
        <fullName evidence="3">DUF3240 domain-containing protein</fullName>
    </recommendedName>
</protein>
<reference evidence="1 2" key="1">
    <citation type="submission" date="2016-04" db="EMBL/GenBank/DDBJ databases">
        <authorList>
            <consortium name="Pathogen Informatics"/>
        </authorList>
    </citation>
    <scope>NUCLEOTIDE SEQUENCE [LARGE SCALE GENOMIC DNA]</scope>
    <source>
        <strain evidence="1 2">H050680373</strain>
    </source>
</reference>
<dbReference type="Gene3D" id="3.30.70.120">
    <property type="match status" value="1"/>
</dbReference>
<proteinExistence type="predicted"/>
<accession>A0A157S4Z1</accession>
<dbReference type="InterPro" id="IPR021634">
    <property type="entry name" value="DUF3240"/>
</dbReference>
<sequence>MFDTCLTVLCSPAVEENIQDMLLVMEPSPVVIRQATAAHGVAFGPLSQAEQVLGRAMAVEIRVLCTAVQADTIEQLIASGFGKSGLLSWRFAVTQGAQR</sequence>
<gene>
    <name evidence="1" type="ORF">SAMEA3906486_00219</name>
</gene>
<dbReference type="Pfam" id="PF11582">
    <property type="entry name" value="DUF3240"/>
    <property type="match status" value="1"/>
</dbReference>
<dbReference type="RefSeq" id="WP_066122552.1">
    <property type="nucleotide sequence ID" value="NZ_FKIF01000001.1"/>
</dbReference>
<dbReference type="AlphaFoldDB" id="A0A157S4Z1"/>
<evidence type="ECO:0000313" key="1">
    <source>
        <dbReference type="EMBL" id="SAI65477.1"/>
    </source>
</evidence>
<evidence type="ECO:0000313" key="2">
    <source>
        <dbReference type="Proteomes" id="UP000076848"/>
    </source>
</evidence>
<name>A0A157S4Z1_9BORD</name>
<keyword evidence="2" id="KW-1185">Reference proteome</keyword>
<dbReference type="Proteomes" id="UP000076848">
    <property type="component" value="Unassembled WGS sequence"/>
</dbReference>
<dbReference type="OrthoDB" id="8537254at2"/>
<evidence type="ECO:0008006" key="3">
    <source>
        <dbReference type="Google" id="ProtNLM"/>
    </source>
</evidence>
<dbReference type="STRING" id="288768.SAMEA3906486_00219"/>
<dbReference type="InterPro" id="IPR015867">
    <property type="entry name" value="N-reg_PII/ATP_PRibTrfase_C"/>
</dbReference>
<dbReference type="EMBL" id="FKIF01000001">
    <property type="protein sequence ID" value="SAI65477.1"/>
    <property type="molecule type" value="Genomic_DNA"/>
</dbReference>